<reference evidence="1" key="1">
    <citation type="submission" date="2021-11" db="EMBL/GenBank/DDBJ databases">
        <title>Streptomyces corallinus and Kineosporia corallina sp. nov., two new coral-derived marine actinobacteria.</title>
        <authorList>
            <person name="Buangrab K."/>
            <person name="Sutthacheep M."/>
            <person name="Yeemin T."/>
            <person name="Harunari E."/>
            <person name="Igarashi Y."/>
            <person name="Sripreechasak P."/>
            <person name="Kanchanasin P."/>
            <person name="Tanasupawat S."/>
            <person name="Phongsopitanun W."/>
        </authorList>
    </citation>
    <scope>NUCLEOTIDE SEQUENCE</scope>
    <source>
        <strain evidence="1">JCM 31032</strain>
    </source>
</reference>
<name>A0A9X1NBT5_9ACTN</name>
<dbReference type="Proteomes" id="UP001138997">
    <property type="component" value="Unassembled WGS sequence"/>
</dbReference>
<dbReference type="EMBL" id="JAJOMB010000003">
    <property type="protein sequence ID" value="MCD5310834.1"/>
    <property type="molecule type" value="Genomic_DNA"/>
</dbReference>
<proteinExistence type="predicted"/>
<accession>A0A9X1NBT5</accession>
<sequence length="104" mass="11302">MLRYADPPDGAMNLTCPRCGARVRIEWDYEGATAICSNGTACGALWDDEGVEQAPPDRRPRICVGALARRGAVVPTMAHTLSPDEFRRELRKLTAAMKAANGSR</sequence>
<dbReference type="RefSeq" id="WP_231440010.1">
    <property type="nucleotide sequence ID" value="NZ_JAJOMB010000003.1"/>
</dbReference>
<gene>
    <name evidence="1" type="ORF">LR394_08005</name>
</gene>
<dbReference type="AlphaFoldDB" id="A0A9X1NBT5"/>
<keyword evidence="2" id="KW-1185">Reference proteome</keyword>
<comment type="caution">
    <text evidence="1">The sequence shown here is derived from an EMBL/GenBank/DDBJ whole genome shotgun (WGS) entry which is preliminary data.</text>
</comment>
<organism evidence="1 2">
    <name type="scientific">Kineosporia babensis</name>
    <dbReference type="NCBI Taxonomy" id="499548"/>
    <lineage>
        <taxon>Bacteria</taxon>
        <taxon>Bacillati</taxon>
        <taxon>Actinomycetota</taxon>
        <taxon>Actinomycetes</taxon>
        <taxon>Kineosporiales</taxon>
        <taxon>Kineosporiaceae</taxon>
        <taxon>Kineosporia</taxon>
    </lineage>
</organism>
<evidence type="ECO:0000313" key="1">
    <source>
        <dbReference type="EMBL" id="MCD5310834.1"/>
    </source>
</evidence>
<evidence type="ECO:0000313" key="2">
    <source>
        <dbReference type="Proteomes" id="UP001138997"/>
    </source>
</evidence>
<protein>
    <submittedName>
        <fullName evidence="1">Uncharacterized protein</fullName>
    </submittedName>
</protein>